<evidence type="ECO:0000256" key="1">
    <source>
        <dbReference type="SAM" id="MobiDB-lite"/>
    </source>
</evidence>
<sequence length="107" mass="12284">MSSSQGRRNSGAKPAKKNHTGTSNGNTHKWVRDLRTLPSDPSSKDFLKLEYIDVNLNNSRKLITNIHGLRAESEEYVKSIESHTRGRMEMLNHVARELDWLDEHKSQ</sequence>
<evidence type="ECO:0000313" key="3">
    <source>
        <dbReference type="Proteomes" id="UP001497383"/>
    </source>
</evidence>
<dbReference type="GeneID" id="92207622"/>
<gene>
    <name evidence="2" type="ORF">LODBEIA_P24260</name>
</gene>
<reference evidence="2 3" key="1">
    <citation type="submission" date="2024-03" db="EMBL/GenBank/DDBJ databases">
        <authorList>
            <person name="Brejova B."/>
        </authorList>
    </citation>
    <scope>NUCLEOTIDE SEQUENCE [LARGE SCALE GENOMIC DNA]</scope>
    <source>
        <strain evidence="2 3">CBS 14171</strain>
    </source>
</reference>
<dbReference type="EMBL" id="OZ022407">
    <property type="protein sequence ID" value="CAK9438117.1"/>
    <property type="molecule type" value="Genomic_DNA"/>
</dbReference>
<accession>A0ABP0ZJ86</accession>
<organism evidence="2 3">
    <name type="scientific">Lodderomyces beijingensis</name>
    <dbReference type="NCBI Taxonomy" id="1775926"/>
    <lineage>
        <taxon>Eukaryota</taxon>
        <taxon>Fungi</taxon>
        <taxon>Dikarya</taxon>
        <taxon>Ascomycota</taxon>
        <taxon>Saccharomycotina</taxon>
        <taxon>Pichiomycetes</taxon>
        <taxon>Debaryomycetaceae</taxon>
        <taxon>Candida/Lodderomyces clade</taxon>
        <taxon>Lodderomyces</taxon>
    </lineage>
</organism>
<proteinExistence type="predicted"/>
<dbReference type="RefSeq" id="XP_066829364.1">
    <property type="nucleotide sequence ID" value="XM_066972424.1"/>
</dbReference>
<dbReference type="Proteomes" id="UP001497383">
    <property type="component" value="Chromosome 3"/>
</dbReference>
<keyword evidence="3" id="KW-1185">Reference proteome</keyword>
<evidence type="ECO:0000313" key="2">
    <source>
        <dbReference type="EMBL" id="CAK9438117.1"/>
    </source>
</evidence>
<feature type="region of interest" description="Disordered" evidence="1">
    <location>
        <begin position="1"/>
        <end position="40"/>
    </location>
</feature>
<protein>
    <submittedName>
        <fullName evidence="2">Uncharacterized protein</fullName>
    </submittedName>
</protein>
<name>A0ABP0ZJ86_9ASCO</name>